<dbReference type="InterPro" id="IPR037476">
    <property type="entry name" value="PCH1"/>
</dbReference>
<proteinExistence type="predicted"/>
<protein>
    <submittedName>
        <fullName evidence="2">F-box protein</fullName>
    </submittedName>
</protein>
<gene>
    <name evidence="2" type="ORF">O6P43_001889</name>
</gene>
<organism evidence="2 3">
    <name type="scientific">Quillaja saponaria</name>
    <name type="common">Soap bark tree</name>
    <dbReference type="NCBI Taxonomy" id="32244"/>
    <lineage>
        <taxon>Eukaryota</taxon>
        <taxon>Viridiplantae</taxon>
        <taxon>Streptophyta</taxon>
        <taxon>Embryophyta</taxon>
        <taxon>Tracheophyta</taxon>
        <taxon>Spermatophyta</taxon>
        <taxon>Magnoliopsida</taxon>
        <taxon>eudicotyledons</taxon>
        <taxon>Gunneridae</taxon>
        <taxon>Pentapetalae</taxon>
        <taxon>rosids</taxon>
        <taxon>fabids</taxon>
        <taxon>Fabales</taxon>
        <taxon>Quillajaceae</taxon>
        <taxon>Quillaja</taxon>
    </lineage>
</organism>
<dbReference type="Proteomes" id="UP001163823">
    <property type="component" value="Chromosome 2"/>
</dbReference>
<evidence type="ECO:0000313" key="3">
    <source>
        <dbReference type="Proteomes" id="UP001163823"/>
    </source>
</evidence>
<feature type="region of interest" description="Disordered" evidence="1">
    <location>
        <begin position="511"/>
        <end position="535"/>
    </location>
</feature>
<evidence type="ECO:0000313" key="2">
    <source>
        <dbReference type="EMBL" id="KAJ7978349.1"/>
    </source>
</evidence>
<dbReference type="PANTHER" id="PTHR36062:SF1">
    <property type="entry name" value="OS01G0687300 PROTEIN"/>
    <property type="match status" value="1"/>
</dbReference>
<dbReference type="KEGG" id="qsa:O6P43_001889"/>
<accession>A0AAD7QBA7</accession>
<dbReference type="AlphaFoldDB" id="A0AAD7QBA7"/>
<dbReference type="GO" id="GO:0010099">
    <property type="term" value="P:regulation of photomorphogenesis"/>
    <property type="evidence" value="ECO:0007669"/>
    <property type="project" value="InterPro"/>
</dbReference>
<evidence type="ECO:0000256" key="1">
    <source>
        <dbReference type="SAM" id="MobiDB-lite"/>
    </source>
</evidence>
<reference evidence="2" key="1">
    <citation type="journal article" date="2023" name="Science">
        <title>Elucidation of the pathway for biosynthesis of saponin adjuvants from the soapbark tree.</title>
        <authorList>
            <person name="Reed J."/>
            <person name="Orme A."/>
            <person name="El-Demerdash A."/>
            <person name="Owen C."/>
            <person name="Martin L.B.B."/>
            <person name="Misra R.C."/>
            <person name="Kikuchi S."/>
            <person name="Rejzek M."/>
            <person name="Martin A.C."/>
            <person name="Harkess A."/>
            <person name="Leebens-Mack J."/>
            <person name="Louveau T."/>
            <person name="Stephenson M.J."/>
            <person name="Osbourn A."/>
        </authorList>
    </citation>
    <scope>NUCLEOTIDE SEQUENCE</scope>
    <source>
        <strain evidence="2">S10</strain>
    </source>
</reference>
<name>A0AAD7QBA7_QUISA</name>
<keyword evidence="3" id="KW-1185">Reference proteome</keyword>
<sequence length="736" mass="81920">MSDRTLYEDNDGVEAHSMHPYQSVWMSHWTHTSSKSTTQVHNHSLIDYESKREDKKESNAEQHALLSWTDVATDISKKDERVREVSKATSVPFITESLTASRKRLRNESLKCEPFSMSNLSLKRESILPLKRDGGAISNGGVIMSQIDSNPGFRDLSFDGSRNHLPSKRAWVPPETQSIPKEYHHQTEGFLPSVDLPVLSHNLYEKNSVENSNSEIVPYGYGYDSGKTPMPSFMPRQREINQSNSNLLSREHAQNTNYQNYSSFLVHQDKTKTLLESQRSGMLMLRQHGVAPLSNDASPSSDNGPDFVDDHHQKLQCSGPIFYPEASKTKRFYHGSSSLSRMHSVHDVETMRIDTAIDSVGESSRGQPKFAQTTHHFLISKKTDVDLSDRGKLFRESTISTKFKRNAFEEVLSFSSDTGNKGQNGVTLQALETSTDSEGKENCRTSMCLKNESSAETDTMDIDVFQENHVSGFVSSPLHKCIKVDGKSQTSQLAVSSAREETKGKPLNKILLPDINKEPPQLSALASPVGERDTSTSRTQSLDAEFLLYHAEQHANSRSSGCHDGSLGPEPSCKWVKRLMSSASGSAHGTKTSKMGEIASAEKVCKIFSKTANGIKNGSYPENNRCHNEEEMVPAATTLRNGGTCFNMARETRDITLSHPWIQRWSHIQSASSHKKHEPVVSCEQQQPSKAVLEKLRKKQFPSIAAIALLGKSVSGLHPCEFIKKGSSVIWNTEAF</sequence>
<comment type="caution">
    <text evidence="2">The sequence shown here is derived from an EMBL/GenBank/DDBJ whole genome shotgun (WGS) entry which is preliminary data.</text>
</comment>
<dbReference type="PANTHER" id="PTHR36062">
    <property type="entry name" value="OS01G0687300 PROTEIN"/>
    <property type="match status" value="1"/>
</dbReference>
<dbReference type="EMBL" id="JARAOO010000002">
    <property type="protein sequence ID" value="KAJ7978349.1"/>
    <property type="molecule type" value="Genomic_DNA"/>
</dbReference>